<evidence type="ECO:0000313" key="4">
    <source>
        <dbReference type="Proteomes" id="UP000035368"/>
    </source>
</evidence>
<dbReference type="Proteomes" id="UP000035368">
    <property type="component" value="Chromosome"/>
</dbReference>
<name>A0A0G3GLJ3_9CORY</name>
<dbReference type="RefSeq" id="WP_047239331.1">
    <property type="nucleotide sequence ID" value="NZ_CP011541.1"/>
</dbReference>
<protein>
    <recommendedName>
        <fullName evidence="5">Or membrane protein</fullName>
    </recommendedName>
</protein>
<keyword evidence="4" id="KW-1185">Reference proteome</keyword>
<gene>
    <name evidence="3" type="ORF">CEPID_00725</name>
</gene>
<feature type="signal peptide" evidence="2">
    <location>
        <begin position="1"/>
        <end position="27"/>
    </location>
</feature>
<keyword evidence="1" id="KW-0812">Transmembrane</keyword>
<feature type="transmembrane region" description="Helical" evidence="1">
    <location>
        <begin position="76"/>
        <end position="97"/>
    </location>
</feature>
<sequence length="107" mass="11058">MRNFKNIAVASATAIALTISGSAVAHAGDVNVPEKVATSSGSSVFGDWLNADKDSTGEVIFGENKDKVEAPAWGEAWVGGLWALGAITVAGIINAAFNWAKHEGFII</sequence>
<evidence type="ECO:0000313" key="3">
    <source>
        <dbReference type="EMBL" id="AKK02039.1"/>
    </source>
</evidence>
<dbReference type="AlphaFoldDB" id="A0A0G3GLJ3"/>
<evidence type="ECO:0008006" key="5">
    <source>
        <dbReference type="Google" id="ProtNLM"/>
    </source>
</evidence>
<evidence type="ECO:0000256" key="1">
    <source>
        <dbReference type="SAM" id="Phobius"/>
    </source>
</evidence>
<dbReference type="PATRIC" id="fig|1050174.4.peg.153"/>
<reference evidence="3 4" key="1">
    <citation type="submission" date="2015-05" db="EMBL/GenBank/DDBJ databases">
        <title>Complete genome sequence of Corynebacterium epidermidicanis DSM 45586, isolated from the skin of a dog suffering from pruritus.</title>
        <authorList>
            <person name="Ruckert C."/>
            <person name="Albersmeier A."/>
            <person name="Winkler A."/>
            <person name="Tauch A."/>
        </authorList>
    </citation>
    <scope>NUCLEOTIDE SEQUENCE [LARGE SCALE GENOMIC DNA]</scope>
    <source>
        <strain evidence="3 4">DSM 45586</strain>
    </source>
</reference>
<dbReference type="OrthoDB" id="4411345at2"/>
<dbReference type="STRING" id="1050174.CEPID_00725"/>
<keyword evidence="2" id="KW-0732">Signal</keyword>
<dbReference type="KEGG" id="cei:CEPID_00725"/>
<evidence type="ECO:0000256" key="2">
    <source>
        <dbReference type="SAM" id="SignalP"/>
    </source>
</evidence>
<keyword evidence="1" id="KW-1133">Transmembrane helix</keyword>
<organism evidence="3 4">
    <name type="scientific">Corynebacterium epidermidicanis</name>
    <dbReference type="NCBI Taxonomy" id="1050174"/>
    <lineage>
        <taxon>Bacteria</taxon>
        <taxon>Bacillati</taxon>
        <taxon>Actinomycetota</taxon>
        <taxon>Actinomycetes</taxon>
        <taxon>Mycobacteriales</taxon>
        <taxon>Corynebacteriaceae</taxon>
        <taxon>Corynebacterium</taxon>
    </lineage>
</organism>
<dbReference type="EMBL" id="CP011541">
    <property type="protein sequence ID" value="AKK02039.1"/>
    <property type="molecule type" value="Genomic_DNA"/>
</dbReference>
<keyword evidence="1" id="KW-0472">Membrane</keyword>
<feature type="chain" id="PRO_5038544173" description="Or membrane protein" evidence="2">
    <location>
        <begin position="28"/>
        <end position="107"/>
    </location>
</feature>
<proteinExistence type="predicted"/>
<accession>A0A0G3GLJ3</accession>